<feature type="compositionally biased region" description="Basic and acidic residues" evidence="1">
    <location>
        <begin position="691"/>
        <end position="717"/>
    </location>
</feature>
<organism evidence="3 4">
    <name type="scientific">Cytospora mali</name>
    <name type="common">Apple Valsa canker fungus</name>
    <name type="synonym">Valsa mali</name>
    <dbReference type="NCBI Taxonomy" id="578113"/>
    <lineage>
        <taxon>Eukaryota</taxon>
        <taxon>Fungi</taxon>
        <taxon>Dikarya</taxon>
        <taxon>Ascomycota</taxon>
        <taxon>Pezizomycotina</taxon>
        <taxon>Sordariomycetes</taxon>
        <taxon>Sordariomycetidae</taxon>
        <taxon>Diaporthales</taxon>
        <taxon>Cytosporaceae</taxon>
        <taxon>Cytospora</taxon>
    </lineage>
</organism>
<proteinExistence type="predicted"/>
<dbReference type="PANTHER" id="PTHR12943">
    <property type="entry name" value="HOMOCYSTEINE-RESPONSIVE ENDOPLASMIC RETICULUM-RESIDENT UNIQUITIN-LIKE DOMAIN HERPUD PROTEIN FAMILY MEMBER"/>
    <property type="match status" value="1"/>
</dbReference>
<feature type="compositionally biased region" description="Basic residues" evidence="1">
    <location>
        <begin position="146"/>
        <end position="156"/>
    </location>
</feature>
<evidence type="ECO:0000256" key="2">
    <source>
        <dbReference type="SAM" id="Phobius"/>
    </source>
</evidence>
<dbReference type="PANTHER" id="PTHR12943:SF27">
    <property type="entry name" value="HOMOCYSTEINE-INDUCED ENDOPLASMIC RETICULUM PROTEIN, ISOFORM A"/>
    <property type="match status" value="1"/>
</dbReference>
<feature type="compositionally biased region" description="Polar residues" evidence="1">
    <location>
        <begin position="373"/>
        <end position="403"/>
    </location>
</feature>
<name>A0A194W4D3_CYTMA</name>
<dbReference type="InterPro" id="IPR029071">
    <property type="entry name" value="Ubiquitin-like_domsf"/>
</dbReference>
<evidence type="ECO:0000256" key="1">
    <source>
        <dbReference type="SAM" id="MobiDB-lite"/>
    </source>
</evidence>
<dbReference type="SMR" id="A0A194W4D3"/>
<keyword evidence="4" id="KW-1185">Reference proteome</keyword>
<dbReference type="AlphaFoldDB" id="A0A194W4D3"/>
<keyword evidence="2" id="KW-0812">Transmembrane</keyword>
<feature type="compositionally biased region" description="Low complexity" evidence="1">
    <location>
        <begin position="356"/>
        <end position="366"/>
    </location>
</feature>
<keyword evidence="2" id="KW-0472">Membrane</keyword>
<dbReference type="Gene3D" id="3.10.20.90">
    <property type="entry name" value="Phosphatidylinositol 3-kinase Catalytic Subunit, Chain A, domain 1"/>
    <property type="match status" value="1"/>
</dbReference>
<accession>A0A194W4D3</accession>
<feature type="compositionally biased region" description="Polar residues" evidence="1">
    <location>
        <begin position="342"/>
        <end position="355"/>
    </location>
</feature>
<feature type="region of interest" description="Disordered" evidence="1">
    <location>
        <begin position="342"/>
        <end position="409"/>
    </location>
</feature>
<feature type="compositionally biased region" description="Low complexity" evidence="1">
    <location>
        <begin position="495"/>
        <end position="510"/>
    </location>
</feature>
<feature type="compositionally biased region" description="Low complexity" evidence="1">
    <location>
        <begin position="611"/>
        <end position="640"/>
    </location>
</feature>
<sequence>MAAEATSSSAVPAPDENALSVNISIVSPSVAVNAPLNFPGLPASTTVAQLKGRIRDALDSKPSNEQQRLIHQGKLLSRENETLLDVFGEQKLRDSDQIAVHLVIRDLSDLHPPASQTAAPQSQSPVPNPNTRVPSVPSALNPQRAPHNHHHGHHHQPLLPSFGRPTPLAGQPHQPFTGPVFGMAPPANPTAAQMFASQQQILQQYRTQLNQRPIVNPGHHPRTSTGWHNVAEQAGMQQLPVNHGQGRNSPRPEYQGHVRETIGPNGEVIRVMTNSAFIAPNGQVFPLNLQQGHAGAPAPAPGGPFSTNDVQNIMRNADASQATSMMTDAMQRSASGASLANLNLGNQRQPIQTPGVTVSRRSSSTVPMPPLSRTATPDPTRTASYGSASAISQTAMRSSTPNQPEVYILNSPQGPRALLINNSSDLYYTPAARYPMGPIVPTFNSPWIQPQPQPRSGPSTDNTHQAGQPQPAAGAAPQQAPQQGNIRVNIYQGPGAQQQGRQQQQPQMQPLARAHPGNPEAGMAGALIAALWPHIWLMIRLAVFVWWFTSSETSWMRWFTIMSVATAVFLINTGLLNGIANYIFNPVRQHLEGLIPLGGLGPDLNRDGDRNNAQAAAQDGGNNGQAPQPQQQQGQPDPAGVAARLVAQRQQQNANWLLDQVRRIERAGLLFLASIAPGVAERHIAALEAQERAERDRREAEERAERERREAAEREAAEATATAVDGAVAAVEGEHGDSSEGAAGSEGQQTQQQPVTAT</sequence>
<feature type="transmembrane region" description="Helical" evidence="2">
    <location>
        <begin position="559"/>
        <end position="584"/>
    </location>
</feature>
<protein>
    <submittedName>
        <fullName evidence="3">Uncharacterized protein</fullName>
    </submittedName>
</protein>
<feature type="compositionally biased region" description="Polar residues" evidence="1">
    <location>
        <begin position="114"/>
        <end position="141"/>
    </location>
</feature>
<feature type="region of interest" description="Disordered" evidence="1">
    <location>
        <begin position="691"/>
        <end position="758"/>
    </location>
</feature>
<feature type="region of interest" description="Disordered" evidence="1">
    <location>
        <begin position="602"/>
        <end position="640"/>
    </location>
</feature>
<dbReference type="EMBL" id="CM003104">
    <property type="protein sequence ID" value="KUI71391.1"/>
    <property type="molecule type" value="Genomic_DNA"/>
</dbReference>
<feature type="compositionally biased region" description="Low complexity" evidence="1">
    <location>
        <begin position="465"/>
        <end position="481"/>
    </location>
</feature>
<reference evidence="3" key="1">
    <citation type="submission" date="2014-12" db="EMBL/GenBank/DDBJ databases">
        <title>Genome Sequence of Valsa Canker Pathogens Uncovers a Specific Adaption of Colonization on Woody Bark.</title>
        <authorList>
            <person name="Yin Z."/>
            <person name="Liu H."/>
            <person name="Gao X."/>
            <person name="Li Z."/>
            <person name="Song N."/>
            <person name="Ke X."/>
            <person name="Dai Q."/>
            <person name="Wu Y."/>
            <person name="Sun Y."/>
            <person name="Xu J.-R."/>
            <person name="Kang Z.K."/>
            <person name="Wang L."/>
            <person name="Huang L."/>
        </authorList>
    </citation>
    <scope>NUCLEOTIDE SEQUENCE [LARGE SCALE GENOMIC DNA]</scope>
    <source>
        <strain evidence="3">03-8</strain>
    </source>
</reference>
<feature type="region of interest" description="Disordered" evidence="1">
    <location>
        <begin position="443"/>
        <end position="481"/>
    </location>
</feature>
<feature type="compositionally biased region" description="Polar residues" evidence="1">
    <location>
        <begin position="748"/>
        <end position="758"/>
    </location>
</feature>
<evidence type="ECO:0000313" key="3">
    <source>
        <dbReference type="EMBL" id="KUI71391.1"/>
    </source>
</evidence>
<evidence type="ECO:0000313" key="4">
    <source>
        <dbReference type="Proteomes" id="UP000078559"/>
    </source>
</evidence>
<dbReference type="OrthoDB" id="21589at2759"/>
<gene>
    <name evidence="3" type="ORF">VM1G_06707</name>
</gene>
<dbReference type="GO" id="GO:0030968">
    <property type="term" value="P:endoplasmic reticulum unfolded protein response"/>
    <property type="evidence" value="ECO:0007669"/>
    <property type="project" value="TreeGrafter"/>
</dbReference>
<feature type="region of interest" description="Disordered" evidence="1">
    <location>
        <begin position="495"/>
        <end position="514"/>
    </location>
</feature>
<keyword evidence="2" id="KW-1133">Transmembrane helix</keyword>
<dbReference type="SUPFAM" id="SSF54236">
    <property type="entry name" value="Ubiquitin-like"/>
    <property type="match status" value="1"/>
</dbReference>
<dbReference type="Proteomes" id="UP000078559">
    <property type="component" value="Chromosome 7"/>
</dbReference>
<dbReference type="InterPro" id="IPR039751">
    <property type="entry name" value="HERPUD1/2"/>
</dbReference>
<feature type="region of interest" description="Disordered" evidence="1">
    <location>
        <begin position="111"/>
        <end position="189"/>
    </location>
</feature>
<feature type="transmembrane region" description="Helical" evidence="2">
    <location>
        <begin position="523"/>
        <end position="547"/>
    </location>
</feature>
<feature type="compositionally biased region" description="Low complexity" evidence="1">
    <location>
        <begin position="718"/>
        <end position="731"/>
    </location>
</feature>